<keyword evidence="7" id="KW-0804">Transcription</keyword>
<evidence type="ECO:0000256" key="7">
    <source>
        <dbReference type="ARBA" id="ARBA00023163"/>
    </source>
</evidence>
<dbReference type="PANTHER" id="PTHR16062:SF21">
    <property type="entry name" value="CHROMATIN STRUCTURE-REMODELING COMPLEX SUBUNIT RSC1-RELATED"/>
    <property type="match status" value="1"/>
</dbReference>
<keyword evidence="4" id="KW-0156">Chromatin regulator</keyword>
<dbReference type="SMART" id="SM00439">
    <property type="entry name" value="BAH"/>
    <property type="match status" value="1"/>
</dbReference>
<evidence type="ECO:0000256" key="6">
    <source>
        <dbReference type="ARBA" id="ARBA00023117"/>
    </source>
</evidence>
<dbReference type="PANTHER" id="PTHR16062">
    <property type="entry name" value="SWI/SNF-RELATED"/>
    <property type="match status" value="1"/>
</dbReference>
<dbReference type="CDD" id="cd05521">
    <property type="entry name" value="Bromo_Rsc1_2_I"/>
    <property type="match status" value="1"/>
</dbReference>
<dbReference type="PROSITE" id="PS51038">
    <property type="entry name" value="BAH"/>
    <property type="match status" value="1"/>
</dbReference>
<dbReference type="PROSITE" id="PS50014">
    <property type="entry name" value="BROMODOMAIN_2"/>
    <property type="match status" value="2"/>
</dbReference>
<evidence type="ECO:0000256" key="5">
    <source>
        <dbReference type="ARBA" id="ARBA00023015"/>
    </source>
</evidence>
<evidence type="ECO:0000256" key="2">
    <source>
        <dbReference type="ARBA" id="ARBA00022553"/>
    </source>
</evidence>
<dbReference type="SUPFAM" id="SSF47370">
    <property type="entry name" value="Bromodomain"/>
    <property type="match status" value="2"/>
</dbReference>
<dbReference type="EMBL" id="LLZZ01000172">
    <property type="protein sequence ID" value="KTA96524.1"/>
    <property type="molecule type" value="Genomic_DNA"/>
</dbReference>
<evidence type="ECO:0000259" key="13">
    <source>
        <dbReference type="PROSITE" id="PS51038"/>
    </source>
</evidence>
<dbReference type="InterPro" id="IPR048047">
    <property type="entry name" value="RSC1/2_bromodom"/>
</dbReference>
<comment type="subcellular location">
    <subcellularLocation>
        <location evidence="1">Nucleus</location>
    </subcellularLocation>
</comment>
<evidence type="ECO:0000256" key="9">
    <source>
        <dbReference type="ARBA" id="ARBA00061403"/>
    </source>
</evidence>
<evidence type="ECO:0000256" key="8">
    <source>
        <dbReference type="ARBA" id="ARBA00023242"/>
    </source>
</evidence>
<dbReference type="VEuPathDB" id="FungiDB:B1J91_K04389g"/>
<proteinExistence type="inferred from homology"/>
<gene>
    <name evidence="14" type="ORF">AO440_003441</name>
</gene>
<name>A0A0W0CJS5_CANGB</name>
<dbReference type="GO" id="GO:0006303">
    <property type="term" value="P:double-strand break repair via nonhomologous end joining"/>
    <property type="evidence" value="ECO:0007669"/>
    <property type="project" value="EnsemblFungi"/>
</dbReference>
<dbReference type="Gene3D" id="1.20.920.10">
    <property type="entry name" value="Bromodomain-like"/>
    <property type="match status" value="2"/>
</dbReference>
<dbReference type="InterPro" id="IPR001487">
    <property type="entry name" value="Bromodomain"/>
</dbReference>
<feature type="region of interest" description="Disordered" evidence="11">
    <location>
        <begin position="576"/>
        <end position="595"/>
    </location>
</feature>
<dbReference type="VEuPathDB" id="FungiDB:GVI51_K04235"/>
<dbReference type="InterPro" id="IPR035700">
    <property type="entry name" value="Rsc1/Rsc2_Bromo"/>
</dbReference>
<feature type="domain" description="Bromo" evidence="12">
    <location>
        <begin position="305"/>
        <end position="375"/>
    </location>
</feature>
<reference evidence="14 15" key="1">
    <citation type="submission" date="2015-10" db="EMBL/GenBank/DDBJ databases">
        <title>Draft genomes sequences of Candida glabrata isolates 1A, 1B, 2A, 2B, 3A and 3B.</title>
        <authorList>
            <person name="Haavelsrud O.E."/>
            <person name="Gaustad P."/>
        </authorList>
    </citation>
    <scope>NUCLEOTIDE SEQUENCE [LARGE SCALE GENOMIC DNA]</scope>
    <source>
        <strain evidence="14">910700640</strain>
    </source>
</reference>
<dbReference type="GO" id="GO:0016586">
    <property type="term" value="C:RSC-type complex"/>
    <property type="evidence" value="ECO:0007669"/>
    <property type="project" value="EnsemblFungi"/>
</dbReference>
<keyword evidence="5" id="KW-0805">Transcription regulation</keyword>
<evidence type="ECO:0000313" key="14">
    <source>
        <dbReference type="EMBL" id="KTA96524.1"/>
    </source>
</evidence>
<feature type="domain" description="Bromo" evidence="12">
    <location>
        <begin position="28"/>
        <end position="96"/>
    </location>
</feature>
<dbReference type="CDD" id="cd04717">
    <property type="entry name" value="BAH_polybromo"/>
    <property type="match status" value="1"/>
</dbReference>
<dbReference type="GO" id="GO:0006337">
    <property type="term" value="P:nucleosome disassembly"/>
    <property type="evidence" value="ECO:0007669"/>
    <property type="project" value="EnsemblFungi"/>
</dbReference>
<dbReference type="AlphaFoldDB" id="A0A0W0CJS5"/>
<keyword evidence="6 10" id="KW-0103">Bromodomain</keyword>
<dbReference type="FunFam" id="1.20.920.10:FF:000042">
    <property type="entry name" value="RSC complex member"/>
    <property type="match status" value="1"/>
</dbReference>
<dbReference type="SMART" id="SM00297">
    <property type="entry name" value="BROMO"/>
    <property type="match status" value="2"/>
</dbReference>
<dbReference type="Gene3D" id="2.30.30.490">
    <property type="match status" value="1"/>
</dbReference>
<dbReference type="PRINTS" id="PR00503">
    <property type="entry name" value="BROMODOMAIN"/>
</dbReference>
<feature type="region of interest" description="Disordered" evidence="11">
    <location>
        <begin position="857"/>
        <end position="907"/>
    </location>
</feature>
<dbReference type="VEuPathDB" id="FungiDB:CAGL0K04389g"/>
<comment type="caution">
    <text evidence="14">The sequence shown here is derived from an EMBL/GenBank/DDBJ whole genome shotgun (WGS) entry which is preliminary data.</text>
</comment>
<evidence type="ECO:0000256" key="11">
    <source>
        <dbReference type="SAM" id="MobiDB-lite"/>
    </source>
</evidence>
<protein>
    <submittedName>
        <fullName evidence="14">Chromatin structure-remodeling complex subunit RSC1</fullName>
    </submittedName>
</protein>
<dbReference type="FunFam" id="2.30.30.490:FF:000016">
    <property type="entry name" value="RSC complex member"/>
    <property type="match status" value="1"/>
</dbReference>
<dbReference type="InterPro" id="IPR043151">
    <property type="entry name" value="BAH_sf"/>
</dbReference>
<evidence type="ECO:0000259" key="12">
    <source>
        <dbReference type="PROSITE" id="PS50014"/>
    </source>
</evidence>
<accession>A0A0W0CJS5</accession>
<dbReference type="CDD" id="cd05522">
    <property type="entry name" value="Bromo_Rsc1_2_II"/>
    <property type="match status" value="1"/>
</dbReference>
<dbReference type="GO" id="GO:0006368">
    <property type="term" value="P:transcription elongation by RNA polymerase II"/>
    <property type="evidence" value="ECO:0007669"/>
    <property type="project" value="EnsemblFungi"/>
</dbReference>
<evidence type="ECO:0000256" key="1">
    <source>
        <dbReference type="ARBA" id="ARBA00004123"/>
    </source>
</evidence>
<dbReference type="InterPro" id="IPR036427">
    <property type="entry name" value="Bromodomain-like_sf"/>
</dbReference>
<feature type="region of interest" description="Disordered" evidence="11">
    <location>
        <begin position="651"/>
        <end position="676"/>
    </location>
</feature>
<keyword evidence="8" id="KW-0539">Nucleus</keyword>
<organism evidence="14 15">
    <name type="scientific">Candida glabrata</name>
    <name type="common">Yeast</name>
    <name type="synonym">Torulopsis glabrata</name>
    <dbReference type="NCBI Taxonomy" id="5478"/>
    <lineage>
        <taxon>Eukaryota</taxon>
        <taxon>Fungi</taxon>
        <taxon>Dikarya</taxon>
        <taxon>Ascomycota</taxon>
        <taxon>Saccharomycotina</taxon>
        <taxon>Saccharomycetes</taxon>
        <taxon>Saccharomycetales</taxon>
        <taxon>Saccharomycetaceae</taxon>
        <taxon>Nakaseomyces</taxon>
    </lineage>
</organism>
<keyword evidence="2" id="KW-0597">Phosphoprotein</keyword>
<evidence type="ECO:0000313" key="15">
    <source>
        <dbReference type="Proteomes" id="UP000054886"/>
    </source>
</evidence>
<sequence length="934" mass="106377">MSEEGEFGELRTDLRKQYEAIFSLKEESGANIFPIFNVLPIKKDYPDYYAIIKNPISLNTLKKRLPHYTSPQDYVNDVSQIPWNAKTYNSKGSLIYIYADILEKFLRNVSVPQLQAKYTNVNYPNLGPLPDEIEEMKKKEAMMKIRTASASPVALGNANEVPARSGSNSPLPLTSMSNTPQPVTEVKQPIPQQNGGINGYNTSRQNMAMQGNNSTANRRMEQTVISMGPSRVPMAQISSRVSPHPILPNRSMSSTPISHSPGAILKPSIQQRLQTRRGRPPIIDLPYLLRIKNIMKMIKREVDDNNQTLTLTFEKLPDAERHPAYRQIISNPVCLDDIRRRVKTRKYKNFGSFQDDFTLMIENYKKYNQNNPMLLNTARLMEYHFRKLVEIELSKPDSDFLPEGELRYPLENIEVRGKIYEIGDWVLLNNANDPNKPVVAQIFKLWYTSDGTKWLNACWYFRPEQTVHRVDRLFYKNEVVKTGQYRDHLINDLIGKCYVVHFTRYQRGNPATPYEGPLFICEFRYNESDKVFNKIRTWKACLPEELRDQDEETIPVNGRKFFKYPSPIRHLLRPDATPHDRIPEPTEGDPTAPPLVGAVYLRPKVERDDLGEYSTSDDCPRYIIRPGDPPESGIIDEVHGTIITSMQTANALPRTSQSTSRLPALKQTKSAASNENMVQPTKGMSYQKPIPPVASNRTMQSHKVPVSTLPQRPEQTIQPQKLSTVEALRQGPIPTNISSVSLNEAVNDMSQQAAKSGMRYVTIDVPHSYVLPMAGIPKHNEVMTTDDANRLRGSRYQANNSQSEILWFRGPSISIKERYVDSMNSFNSLDLNRLTVHKKRKLDYEEIEEQGVDTHMSIDDKGNVTTEASPEGLLTQGNDMHMDSAHQSDDDDDNAEEEGHLSEKLISTSTIGLRPSAKFIIHKHKYSTIENIIT</sequence>
<dbReference type="Pfam" id="PF00439">
    <property type="entry name" value="Bromodomain"/>
    <property type="match status" value="2"/>
</dbReference>
<evidence type="ECO:0000256" key="10">
    <source>
        <dbReference type="PROSITE-ProRule" id="PRU00035"/>
    </source>
</evidence>
<dbReference type="InterPro" id="IPR037382">
    <property type="entry name" value="Rsc/polybromo"/>
</dbReference>
<dbReference type="GO" id="GO:0003682">
    <property type="term" value="F:chromatin binding"/>
    <property type="evidence" value="ECO:0007669"/>
    <property type="project" value="InterPro"/>
</dbReference>
<comment type="similarity">
    <text evidence="9">Belongs to the RSC1 family.</text>
</comment>
<feature type="region of interest" description="Disordered" evidence="11">
    <location>
        <begin position="610"/>
        <end position="632"/>
    </location>
</feature>
<dbReference type="GO" id="GO:0042173">
    <property type="term" value="P:regulation of sporulation resulting in formation of a cellular spore"/>
    <property type="evidence" value="ECO:0007669"/>
    <property type="project" value="EnsemblFungi"/>
</dbReference>
<dbReference type="InterPro" id="IPR001025">
    <property type="entry name" value="BAH_dom"/>
</dbReference>
<feature type="domain" description="BAH" evidence="13">
    <location>
        <begin position="418"/>
        <end position="536"/>
    </location>
</feature>
<evidence type="ECO:0000256" key="3">
    <source>
        <dbReference type="ARBA" id="ARBA00022737"/>
    </source>
</evidence>
<keyword evidence="3" id="KW-0677">Repeat</keyword>
<evidence type="ECO:0000256" key="4">
    <source>
        <dbReference type="ARBA" id="ARBA00022853"/>
    </source>
</evidence>
<dbReference type="Proteomes" id="UP000054886">
    <property type="component" value="Unassembled WGS sequence"/>
</dbReference>
<dbReference type="Pfam" id="PF01426">
    <property type="entry name" value="BAH"/>
    <property type="match status" value="1"/>
</dbReference>
<dbReference type="VEuPathDB" id="FungiDB:GWK60_K04257"/>